<dbReference type="AlphaFoldDB" id="A0AAD7DFF2"/>
<sequence>MFNTGADRSSPARGAVRVIEQLLVAYDALPVFSALPAAPNLSSIAFAVPSFQDKRKPSQLDSGLQSLVSDQTKRCTRARYPRFQRLTIRVWSRPLSYFHYTRAIRRKMGHVARRDMACLGWEGGVEWFDLDDNHVLYRENGTPSYGVPAGHEAQLFPAASVDAAVMLGLL</sequence>
<comment type="caution">
    <text evidence="1">The sequence shown here is derived from an EMBL/GenBank/DDBJ whole genome shotgun (WGS) entry which is preliminary data.</text>
</comment>
<evidence type="ECO:0000313" key="1">
    <source>
        <dbReference type="EMBL" id="KAJ7688990.1"/>
    </source>
</evidence>
<protein>
    <submittedName>
        <fullName evidence="1">Uncharacterized protein</fullName>
    </submittedName>
</protein>
<reference evidence="1" key="1">
    <citation type="submission" date="2023-03" db="EMBL/GenBank/DDBJ databases">
        <title>Massive genome expansion in bonnet fungi (Mycena s.s.) driven by repeated elements and novel gene families across ecological guilds.</title>
        <authorList>
            <consortium name="Lawrence Berkeley National Laboratory"/>
            <person name="Harder C.B."/>
            <person name="Miyauchi S."/>
            <person name="Viragh M."/>
            <person name="Kuo A."/>
            <person name="Thoen E."/>
            <person name="Andreopoulos B."/>
            <person name="Lu D."/>
            <person name="Skrede I."/>
            <person name="Drula E."/>
            <person name="Henrissat B."/>
            <person name="Morin E."/>
            <person name="Kohler A."/>
            <person name="Barry K."/>
            <person name="LaButti K."/>
            <person name="Morin E."/>
            <person name="Salamov A."/>
            <person name="Lipzen A."/>
            <person name="Mereny Z."/>
            <person name="Hegedus B."/>
            <person name="Baldrian P."/>
            <person name="Stursova M."/>
            <person name="Weitz H."/>
            <person name="Taylor A."/>
            <person name="Grigoriev I.V."/>
            <person name="Nagy L.G."/>
            <person name="Martin F."/>
            <person name="Kauserud H."/>
        </authorList>
    </citation>
    <scope>NUCLEOTIDE SEQUENCE</scope>
    <source>
        <strain evidence="1">CBHHK067</strain>
    </source>
</reference>
<dbReference type="Proteomes" id="UP001221757">
    <property type="component" value="Unassembled WGS sequence"/>
</dbReference>
<proteinExistence type="predicted"/>
<keyword evidence="2" id="KW-1185">Reference proteome</keyword>
<name>A0AAD7DFF2_MYCRO</name>
<gene>
    <name evidence="1" type="ORF">B0H17DRAFT_1202603</name>
</gene>
<accession>A0AAD7DFF2</accession>
<dbReference type="EMBL" id="JARKIE010000075">
    <property type="protein sequence ID" value="KAJ7688990.1"/>
    <property type="molecule type" value="Genomic_DNA"/>
</dbReference>
<evidence type="ECO:0000313" key="2">
    <source>
        <dbReference type="Proteomes" id="UP001221757"/>
    </source>
</evidence>
<organism evidence="1 2">
    <name type="scientific">Mycena rosella</name>
    <name type="common">Pink bonnet</name>
    <name type="synonym">Agaricus rosellus</name>
    <dbReference type="NCBI Taxonomy" id="1033263"/>
    <lineage>
        <taxon>Eukaryota</taxon>
        <taxon>Fungi</taxon>
        <taxon>Dikarya</taxon>
        <taxon>Basidiomycota</taxon>
        <taxon>Agaricomycotina</taxon>
        <taxon>Agaricomycetes</taxon>
        <taxon>Agaricomycetidae</taxon>
        <taxon>Agaricales</taxon>
        <taxon>Marasmiineae</taxon>
        <taxon>Mycenaceae</taxon>
        <taxon>Mycena</taxon>
    </lineage>
</organism>